<dbReference type="EMBL" id="JAJSOF020000005">
    <property type="protein sequence ID" value="KAJ4447083.1"/>
    <property type="molecule type" value="Genomic_DNA"/>
</dbReference>
<evidence type="ECO:0000313" key="2">
    <source>
        <dbReference type="Proteomes" id="UP001148838"/>
    </source>
</evidence>
<comment type="caution">
    <text evidence="1">The sequence shown here is derived from an EMBL/GenBank/DDBJ whole genome shotgun (WGS) entry which is preliminary data.</text>
</comment>
<organism evidence="1 2">
    <name type="scientific">Periplaneta americana</name>
    <name type="common">American cockroach</name>
    <name type="synonym">Blatta americana</name>
    <dbReference type="NCBI Taxonomy" id="6978"/>
    <lineage>
        <taxon>Eukaryota</taxon>
        <taxon>Metazoa</taxon>
        <taxon>Ecdysozoa</taxon>
        <taxon>Arthropoda</taxon>
        <taxon>Hexapoda</taxon>
        <taxon>Insecta</taxon>
        <taxon>Pterygota</taxon>
        <taxon>Neoptera</taxon>
        <taxon>Polyneoptera</taxon>
        <taxon>Dictyoptera</taxon>
        <taxon>Blattodea</taxon>
        <taxon>Blattoidea</taxon>
        <taxon>Blattidae</taxon>
        <taxon>Blattinae</taxon>
        <taxon>Periplaneta</taxon>
    </lineage>
</organism>
<sequence>MASLCEGGNEPPVSLKASYIKQVNRIVGYDTMSIRYYSFERRFVTILLNDDSLILRIDSYDSLLLVVRMNDSFTNRPNSNLQYQMCVVCVLCVRRVCVVCVLCLCRRVRVQVSQPYRRTGESPSFTTIKNNREKYVAEVESIALLKELNTDMRQSCVDMFGHVDVSMETEHVKVKCELHTPTRCGTNEPVYTTQVTNRNQLTCKIGLPVR</sequence>
<keyword evidence="2" id="KW-1185">Reference proteome</keyword>
<reference evidence="1 2" key="1">
    <citation type="journal article" date="2022" name="Allergy">
        <title>Genome assembly and annotation of Periplaneta americana reveal a comprehensive cockroach allergen profile.</title>
        <authorList>
            <person name="Wang L."/>
            <person name="Xiong Q."/>
            <person name="Saelim N."/>
            <person name="Wang L."/>
            <person name="Nong W."/>
            <person name="Wan A.T."/>
            <person name="Shi M."/>
            <person name="Liu X."/>
            <person name="Cao Q."/>
            <person name="Hui J.H.L."/>
            <person name="Sookrung N."/>
            <person name="Leung T.F."/>
            <person name="Tungtrongchitr A."/>
            <person name="Tsui S.K.W."/>
        </authorList>
    </citation>
    <scope>NUCLEOTIDE SEQUENCE [LARGE SCALE GENOMIC DNA]</scope>
    <source>
        <strain evidence="1">PWHHKU_190912</strain>
    </source>
</reference>
<accession>A0ABQ8TLC7</accession>
<protein>
    <submittedName>
        <fullName evidence="1">Uncharacterized protein</fullName>
    </submittedName>
</protein>
<dbReference type="Proteomes" id="UP001148838">
    <property type="component" value="Unassembled WGS sequence"/>
</dbReference>
<name>A0ABQ8TLC7_PERAM</name>
<evidence type="ECO:0000313" key="1">
    <source>
        <dbReference type="EMBL" id="KAJ4447083.1"/>
    </source>
</evidence>
<proteinExistence type="predicted"/>
<gene>
    <name evidence="1" type="ORF">ANN_09072</name>
</gene>